<evidence type="ECO:0000256" key="13">
    <source>
        <dbReference type="HAMAP-Rule" id="MF_00281"/>
    </source>
</evidence>
<dbReference type="SUPFAM" id="SSF55681">
    <property type="entry name" value="Class II aaRS and biotin synthetases"/>
    <property type="match status" value="1"/>
</dbReference>
<dbReference type="Pfam" id="PF01409">
    <property type="entry name" value="tRNA-synt_2d"/>
    <property type="match status" value="1"/>
</dbReference>
<comment type="caution">
    <text evidence="15">The sequence shown here is derived from an EMBL/GenBank/DDBJ whole genome shotgun (WGS) entry which is preliminary data.</text>
</comment>
<dbReference type="InterPro" id="IPR006195">
    <property type="entry name" value="aa-tRNA-synth_II"/>
</dbReference>
<keyword evidence="5 13" id="KW-0436">Ligase</keyword>
<dbReference type="InterPro" id="IPR010978">
    <property type="entry name" value="tRNA-bd_arm"/>
</dbReference>
<evidence type="ECO:0000256" key="2">
    <source>
        <dbReference type="ARBA" id="ARBA00010207"/>
    </source>
</evidence>
<accession>A0A2H0NAL9</accession>
<keyword evidence="10 13" id="KW-0648">Protein biosynthesis</keyword>
<dbReference type="InterPro" id="IPR002319">
    <property type="entry name" value="Phenylalanyl-tRNA_Synthase"/>
</dbReference>
<evidence type="ECO:0000256" key="1">
    <source>
        <dbReference type="ARBA" id="ARBA00004496"/>
    </source>
</evidence>
<feature type="binding site" evidence="13">
    <location>
        <position position="259"/>
    </location>
    <ligand>
        <name>Mg(2+)</name>
        <dbReference type="ChEBI" id="CHEBI:18420"/>
        <note>shared with beta subunit</note>
    </ligand>
</feature>
<dbReference type="GO" id="GO:0005524">
    <property type="term" value="F:ATP binding"/>
    <property type="evidence" value="ECO:0007669"/>
    <property type="project" value="UniProtKB-UniRule"/>
</dbReference>
<dbReference type="EC" id="6.1.1.20" evidence="13"/>
<comment type="subunit">
    <text evidence="3 13">Tetramer of two alpha and two beta subunits.</text>
</comment>
<name>A0A2H0NAL9_9BACT</name>
<dbReference type="AlphaFoldDB" id="A0A2H0NAL9"/>
<dbReference type="Proteomes" id="UP000229893">
    <property type="component" value="Unassembled WGS sequence"/>
</dbReference>
<dbReference type="Gene3D" id="3.30.930.10">
    <property type="entry name" value="Bira Bifunctional Protein, Domain 2"/>
    <property type="match status" value="1"/>
</dbReference>
<feature type="domain" description="Aminoacyl-transfer RNA synthetases class-II family profile" evidence="14">
    <location>
        <begin position="107"/>
        <end position="325"/>
    </location>
</feature>
<protein>
    <recommendedName>
        <fullName evidence="13">Phenylalanine--tRNA ligase alpha subunit</fullName>
        <ecNumber evidence="13">6.1.1.20</ecNumber>
    </recommendedName>
    <alternativeName>
        <fullName evidence="13">Phenylalanyl-tRNA synthetase alpha subunit</fullName>
        <shortName evidence="13">PheRS</shortName>
    </alternativeName>
</protein>
<evidence type="ECO:0000256" key="12">
    <source>
        <dbReference type="ARBA" id="ARBA00049255"/>
    </source>
</evidence>
<dbReference type="PANTHER" id="PTHR11538:SF41">
    <property type="entry name" value="PHENYLALANINE--TRNA LIGASE, MITOCHONDRIAL"/>
    <property type="match status" value="1"/>
</dbReference>
<dbReference type="InterPro" id="IPR022911">
    <property type="entry name" value="Phe_tRNA_ligase_alpha1_bac"/>
</dbReference>
<comment type="similarity">
    <text evidence="2 13">Belongs to the class-II aminoacyl-tRNA synthetase family. Phe-tRNA synthetase alpha subunit type 1 subfamily.</text>
</comment>
<reference evidence="15 16" key="1">
    <citation type="submission" date="2017-09" db="EMBL/GenBank/DDBJ databases">
        <title>Depth-based differentiation of microbial function through sediment-hosted aquifers and enrichment of novel symbionts in the deep terrestrial subsurface.</title>
        <authorList>
            <person name="Probst A.J."/>
            <person name="Ladd B."/>
            <person name="Jarett J.K."/>
            <person name="Geller-Mcgrath D.E."/>
            <person name="Sieber C.M."/>
            <person name="Emerson J.B."/>
            <person name="Anantharaman K."/>
            <person name="Thomas B.C."/>
            <person name="Malmstrom R."/>
            <person name="Stieglmeier M."/>
            <person name="Klingl A."/>
            <person name="Woyke T."/>
            <person name="Ryan C.M."/>
            <person name="Banfield J.F."/>
        </authorList>
    </citation>
    <scope>NUCLEOTIDE SEQUENCE [LARGE SCALE GENOMIC DNA]</scope>
    <source>
        <strain evidence="15">CG11_big_fil_rev_8_21_14_0_20_35_14</strain>
    </source>
</reference>
<dbReference type="InterPro" id="IPR004188">
    <property type="entry name" value="Phe-tRNA_ligase_II_N"/>
</dbReference>
<comment type="subcellular location">
    <subcellularLocation>
        <location evidence="1 13">Cytoplasm</location>
    </subcellularLocation>
</comment>
<keyword evidence="11 13" id="KW-0030">Aminoacyl-tRNA synthetase</keyword>
<dbReference type="CDD" id="cd00496">
    <property type="entry name" value="PheRS_alpha_core"/>
    <property type="match status" value="1"/>
</dbReference>
<dbReference type="Pfam" id="PF02912">
    <property type="entry name" value="Phe_tRNA-synt_N"/>
    <property type="match status" value="1"/>
</dbReference>
<keyword evidence="9 13" id="KW-0460">Magnesium</keyword>
<dbReference type="EMBL" id="PCWO01000006">
    <property type="protein sequence ID" value="PIR05175.1"/>
    <property type="molecule type" value="Genomic_DNA"/>
</dbReference>
<dbReference type="GO" id="GO:0005737">
    <property type="term" value="C:cytoplasm"/>
    <property type="evidence" value="ECO:0007669"/>
    <property type="project" value="UniProtKB-SubCell"/>
</dbReference>
<evidence type="ECO:0000256" key="8">
    <source>
        <dbReference type="ARBA" id="ARBA00022840"/>
    </source>
</evidence>
<evidence type="ECO:0000256" key="3">
    <source>
        <dbReference type="ARBA" id="ARBA00011209"/>
    </source>
</evidence>
<dbReference type="GO" id="GO:0000287">
    <property type="term" value="F:magnesium ion binding"/>
    <property type="evidence" value="ECO:0007669"/>
    <property type="project" value="UniProtKB-UniRule"/>
</dbReference>
<dbReference type="PANTHER" id="PTHR11538">
    <property type="entry name" value="PHENYLALANYL-TRNA SYNTHETASE"/>
    <property type="match status" value="1"/>
</dbReference>
<evidence type="ECO:0000256" key="7">
    <source>
        <dbReference type="ARBA" id="ARBA00022741"/>
    </source>
</evidence>
<evidence type="ECO:0000256" key="11">
    <source>
        <dbReference type="ARBA" id="ARBA00023146"/>
    </source>
</evidence>
<dbReference type="NCBIfam" id="TIGR00468">
    <property type="entry name" value="pheS"/>
    <property type="match status" value="1"/>
</dbReference>
<keyword evidence="7 13" id="KW-0547">Nucleotide-binding</keyword>
<sequence>MKDLNKIEQEVIKSLDKSLKEGDVLEIKNYYLGRKSGVITYLLKSIKDLSDGDKKKFAPQIQSLKEKTEKMIENKLKELSMSDISFKDLTLPNKKIRHGSLHPLTIVERKIVDIFTAMNFSVVDGPEIESEWYNFDALNIPEFHPAREMWDTFWIKKDYKKKDSKKRENFLMRTHTSPVQVRFMEKHKPPFQIIAPGRVFRYEATDASHEVNFHQIEGLMIGESISMANFKYIVENFLKKFFGDDITFRMRPSYFPFTEPSVEIDIKLPNSDKWLEVMGAGMVHRNVLKSAGLNHEEWQGFAFGLGVERFAMLYYGIPDIRLFYAGDLRFNRQF</sequence>
<dbReference type="PROSITE" id="PS50862">
    <property type="entry name" value="AA_TRNA_LIGASE_II"/>
    <property type="match status" value="1"/>
</dbReference>
<comment type="catalytic activity">
    <reaction evidence="12 13">
        <text>tRNA(Phe) + L-phenylalanine + ATP = L-phenylalanyl-tRNA(Phe) + AMP + diphosphate + H(+)</text>
        <dbReference type="Rhea" id="RHEA:19413"/>
        <dbReference type="Rhea" id="RHEA-COMP:9668"/>
        <dbReference type="Rhea" id="RHEA-COMP:9699"/>
        <dbReference type="ChEBI" id="CHEBI:15378"/>
        <dbReference type="ChEBI" id="CHEBI:30616"/>
        <dbReference type="ChEBI" id="CHEBI:33019"/>
        <dbReference type="ChEBI" id="CHEBI:58095"/>
        <dbReference type="ChEBI" id="CHEBI:78442"/>
        <dbReference type="ChEBI" id="CHEBI:78531"/>
        <dbReference type="ChEBI" id="CHEBI:456215"/>
        <dbReference type="EC" id="6.1.1.20"/>
    </reaction>
</comment>
<dbReference type="InterPro" id="IPR004529">
    <property type="entry name" value="Phe-tRNA-synth_IIc_asu"/>
</dbReference>
<dbReference type="GO" id="GO:0000049">
    <property type="term" value="F:tRNA binding"/>
    <property type="evidence" value="ECO:0007669"/>
    <property type="project" value="InterPro"/>
</dbReference>
<gene>
    <name evidence="13" type="primary">pheS</name>
    <name evidence="15" type="ORF">COV57_00480</name>
</gene>
<dbReference type="InterPro" id="IPR045864">
    <property type="entry name" value="aa-tRNA-synth_II/BPL/LPL"/>
</dbReference>
<keyword evidence="4 13" id="KW-0963">Cytoplasm</keyword>
<evidence type="ECO:0000256" key="5">
    <source>
        <dbReference type="ARBA" id="ARBA00022598"/>
    </source>
</evidence>
<dbReference type="GO" id="GO:0004826">
    <property type="term" value="F:phenylalanine-tRNA ligase activity"/>
    <property type="evidence" value="ECO:0007669"/>
    <property type="project" value="UniProtKB-UniRule"/>
</dbReference>
<evidence type="ECO:0000256" key="4">
    <source>
        <dbReference type="ARBA" id="ARBA00022490"/>
    </source>
</evidence>
<dbReference type="SUPFAM" id="SSF46589">
    <property type="entry name" value="tRNA-binding arm"/>
    <property type="match status" value="1"/>
</dbReference>
<keyword evidence="8 13" id="KW-0067">ATP-binding</keyword>
<organism evidence="15 16">
    <name type="scientific">Candidatus Liptonbacteria bacterium CG11_big_fil_rev_8_21_14_0_20_35_14</name>
    <dbReference type="NCBI Taxonomy" id="1974634"/>
    <lineage>
        <taxon>Bacteria</taxon>
        <taxon>Candidatus Liptoniibacteriota</taxon>
    </lineage>
</organism>
<evidence type="ECO:0000313" key="16">
    <source>
        <dbReference type="Proteomes" id="UP000229893"/>
    </source>
</evidence>
<dbReference type="HAMAP" id="MF_00281">
    <property type="entry name" value="Phe_tRNA_synth_alpha1"/>
    <property type="match status" value="1"/>
</dbReference>
<evidence type="ECO:0000256" key="10">
    <source>
        <dbReference type="ARBA" id="ARBA00022917"/>
    </source>
</evidence>
<evidence type="ECO:0000256" key="9">
    <source>
        <dbReference type="ARBA" id="ARBA00022842"/>
    </source>
</evidence>
<evidence type="ECO:0000259" key="14">
    <source>
        <dbReference type="PROSITE" id="PS50862"/>
    </source>
</evidence>
<evidence type="ECO:0000313" key="15">
    <source>
        <dbReference type="EMBL" id="PIR05175.1"/>
    </source>
</evidence>
<keyword evidence="6 13" id="KW-0479">Metal-binding</keyword>
<evidence type="ECO:0000256" key="6">
    <source>
        <dbReference type="ARBA" id="ARBA00022723"/>
    </source>
</evidence>
<dbReference type="GO" id="GO:0006432">
    <property type="term" value="P:phenylalanyl-tRNA aminoacylation"/>
    <property type="evidence" value="ECO:0007669"/>
    <property type="project" value="UniProtKB-UniRule"/>
</dbReference>
<comment type="cofactor">
    <cofactor evidence="13">
        <name>Mg(2+)</name>
        <dbReference type="ChEBI" id="CHEBI:18420"/>
    </cofactor>
    <text evidence="13">Binds 2 magnesium ions per tetramer.</text>
</comment>
<proteinExistence type="inferred from homology"/>